<keyword evidence="5" id="KW-1185">Reference proteome</keyword>
<dbReference type="InterPro" id="IPR000420">
    <property type="entry name" value="Yeast_PIR_rpt"/>
</dbReference>
<dbReference type="Proteomes" id="UP000053342">
    <property type="component" value="Unassembled WGS sequence"/>
</dbReference>
<dbReference type="GO" id="GO:0005199">
    <property type="term" value="F:structural constituent of cell wall"/>
    <property type="evidence" value="ECO:0007669"/>
    <property type="project" value="InterPro"/>
</dbReference>
<dbReference type="PROSITE" id="PS00929">
    <property type="entry name" value="PIR_REPEAT_1"/>
    <property type="match status" value="1"/>
</dbReference>
<dbReference type="RefSeq" id="XP_016257996.1">
    <property type="nucleotide sequence ID" value="XM_016411242.1"/>
</dbReference>
<dbReference type="STRING" id="215243.A0A0D2D5U9"/>
<feature type="signal peptide" evidence="3">
    <location>
        <begin position="1"/>
        <end position="23"/>
    </location>
</feature>
<proteinExistence type="predicted"/>
<dbReference type="GeneID" id="27361843"/>
<dbReference type="VEuPathDB" id="FungiDB:PV06_09769"/>
<dbReference type="AlphaFoldDB" id="A0A0D2D5U9"/>
<name>A0A0D2D5U9_9EURO</name>
<evidence type="ECO:0000256" key="3">
    <source>
        <dbReference type="SAM" id="SignalP"/>
    </source>
</evidence>
<evidence type="ECO:0000313" key="4">
    <source>
        <dbReference type="EMBL" id="KIW37780.1"/>
    </source>
</evidence>
<gene>
    <name evidence="4" type="ORF">PV06_09769</name>
</gene>
<dbReference type="EMBL" id="KN847342">
    <property type="protein sequence ID" value="KIW37780.1"/>
    <property type="molecule type" value="Genomic_DNA"/>
</dbReference>
<accession>A0A0D2D5U9</accession>
<feature type="compositionally biased region" description="Low complexity" evidence="2">
    <location>
        <begin position="138"/>
        <end position="155"/>
    </location>
</feature>
<evidence type="ECO:0000313" key="5">
    <source>
        <dbReference type="Proteomes" id="UP000053342"/>
    </source>
</evidence>
<dbReference type="HOGENOM" id="CLU_1343260_0_0_1"/>
<protein>
    <submittedName>
        <fullName evidence="4">Uncharacterized protein</fullName>
    </submittedName>
</protein>
<organism evidence="4 5">
    <name type="scientific">Exophiala oligosperma</name>
    <dbReference type="NCBI Taxonomy" id="215243"/>
    <lineage>
        <taxon>Eukaryota</taxon>
        <taxon>Fungi</taxon>
        <taxon>Dikarya</taxon>
        <taxon>Ascomycota</taxon>
        <taxon>Pezizomycotina</taxon>
        <taxon>Eurotiomycetes</taxon>
        <taxon>Chaetothyriomycetidae</taxon>
        <taxon>Chaetothyriales</taxon>
        <taxon>Herpotrichiellaceae</taxon>
        <taxon>Exophiala</taxon>
    </lineage>
</organism>
<keyword evidence="1 3" id="KW-0732">Signal</keyword>
<sequence>MRSFVSLSFGVAIISSLSTMVIASPAPMPQEGGSPETSTVPGVSQISDGQIQATATTMSSYENPFTMYTTETNSLGVITGMPSVVTSQPSVVTSQPASPTLPSYSGYVYANSTSASSQTTMTGGQNTTLTGSMSATTMATSTASGSGSGGASSASPTFAQATGGAVSNKVAGAGIGLVVMGLGFSLL</sequence>
<evidence type="ECO:0000256" key="1">
    <source>
        <dbReference type="ARBA" id="ARBA00022729"/>
    </source>
</evidence>
<dbReference type="PROSITE" id="PS50256">
    <property type="entry name" value="PIR_REPEAT_2"/>
    <property type="match status" value="1"/>
</dbReference>
<feature type="chain" id="PRO_5002240223" evidence="3">
    <location>
        <begin position="24"/>
        <end position="187"/>
    </location>
</feature>
<feature type="region of interest" description="Disordered" evidence="2">
    <location>
        <begin position="138"/>
        <end position="158"/>
    </location>
</feature>
<dbReference type="Pfam" id="PF00399">
    <property type="entry name" value="PIR"/>
    <property type="match status" value="1"/>
</dbReference>
<dbReference type="OrthoDB" id="5429002at2759"/>
<evidence type="ECO:0000256" key="2">
    <source>
        <dbReference type="SAM" id="MobiDB-lite"/>
    </source>
</evidence>
<reference evidence="4 5" key="1">
    <citation type="submission" date="2015-01" db="EMBL/GenBank/DDBJ databases">
        <title>The Genome Sequence of Exophiala oligosperma CBS72588.</title>
        <authorList>
            <consortium name="The Broad Institute Genomics Platform"/>
            <person name="Cuomo C."/>
            <person name="de Hoog S."/>
            <person name="Gorbushina A."/>
            <person name="Stielow B."/>
            <person name="Teixiera M."/>
            <person name="Abouelleil A."/>
            <person name="Chapman S.B."/>
            <person name="Priest M."/>
            <person name="Young S.K."/>
            <person name="Wortman J."/>
            <person name="Nusbaum C."/>
            <person name="Birren B."/>
        </authorList>
    </citation>
    <scope>NUCLEOTIDE SEQUENCE [LARGE SCALE GENOMIC DNA]</scope>
    <source>
        <strain evidence="4 5">CBS 72588</strain>
    </source>
</reference>